<dbReference type="Gene3D" id="1.10.340.30">
    <property type="entry name" value="Hypothetical protein, domain 2"/>
    <property type="match status" value="1"/>
</dbReference>
<dbReference type="InterPro" id="IPR011257">
    <property type="entry name" value="DNA_glycosylase"/>
</dbReference>
<organism evidence="1 2">
    <name type="scientific">Clostridium neuense</name>
    <dbReference type="NCBI Taxonomy" id="1728934"/>
    <lineage>
        <taxon>Bacteria</taxon>
        <taxon>Bacillati</taxon>
        <taxon>Bacillota</taxon>
        <taxon>Clostridia</taxon>
        <taxon>Eubacteriales</taxon>
        <taxon>Clostridiaceae</taxon>
        <taxon>Clostridium</taxon>
    </lineage>
</organism>
<evidence type="ECO:0000313" key="2">
    <source>
        <dbReference type="Proteomes" id="UP001623592"/>
    </source>
</evidence>
<sequence>MDNCKWPGKNEIMQKYHDKEWCIPSYDDTYIFEMLSLEGAQAGLSWSTVLSKRDEYKKAFNNFDILYCSKLSDEELEEIRQKYAVIKNRLKLKSVRSNALEVLKIQDEFGSFSNYLWKYVDFKPIINKWESESEVPAENELSQKISKDLKKRNFKFVGPLIIYSFMQAIGMIDDHIISCQYHSVNKKRNLK</sequence>
<proteinExistence type="predicted"/>
<dbReference type="SUPFAM" id="SSF48150">
    <property type="entry name" value="DNA-glycosylase"/>
    <property type="match status" value="1"/>
</dbReference>
<dbReference type="EMBL" id="JBJIAA010000013">
    <property type="protein sequence ID" value="MFL0251935.1"/>
    <property type="molecule type" value="Genomic_DNA"/>
</dbReference>
<gene>
    <name evidence="1" type="ORF">ACJDT4_16065</name>
</gene>
<accession>A0ABW8THK2</accession>
<reference evidence="1 2" key="1">
    <citation type="submission" date="2024-11" db="EMBL/GenBank/DDBJ databases">
        <authorList>
            <person name="Heng Y.C."/>
            <person name="Lim A.C.H."/>
            <person name="Lee J.K.Y."/>
            <person name="Kittelmann S."/>
        </authorList>
    </citation>
    <scope>NUCLEOTIDE SEQUENCE [LARGE SCALE GENOMIC DNA]</scope>
    <source>
        <strain evidence="1 2">WILCCON 0114</strain>
    </source>
</reference>
<dbReference type="InterPro" id="IPR005019">
    <property type="entry name" value="Adenine_glyco"/>
</dbReference>
<keyword evidence="2" id="KW-1185">Reference proteome</keyword>
<evidence type="ECO:0000313" key="1">
    <source>
        <dbReference type="EMBL" id="MFL0251935.1"/>
    </source>
</evidence>
<dbReference type="InterPro" id="IPR052891">
    <property type="entry name" value="DNA-3mA_glycosylase"/>
</dbReference>
<dbReference type="Pfam" id="PF03352">
    <property type="entry name" value="Adenine_glyco"/>
    <property type="match status" value="1"/>
</dbReference>
<name>A0ABW8THK2_9CLOT</name>
<dbReference type="PANTHER" id="PTHR30037:SF4">
    <property type="entry name" value="DNA-3-METHYLADENINE GLYCOSYLASE I"/>
    <property type="match status" value="1"/>
</dbReference>
<dbReference type="RefSeq" id="WP_406788585.1">
    <property type="nucleotide sequence ID" value="NZ_JBJIAA010000013.1"/>
</dbReference>
<protein>
    <submittedName>
        <fullName evidence="1">DNA-3-methyladenine glycosylase I</fullName>
    </submittedName>
</protein>
<dbReference type="Proteomes" id="UP001623592">
    <property type="component" value="Unassembled WGS sequence"/>
</dbReference>
<dbReference type="PANTHER" id="PTHR30037">
    <property type="entry name" value="DNA-3-METHYLADENINE GLYCOSYLASE 1"/>
    <property type="match status" value="1"/>
</dbReference>
<comment type="caution">
    <text evidence="1">The sequence shown here is derived from an EMBL/GenBank/DDBJ whole genome shotgun (WGS) entry which is preliminary data.</text>
</comment>